<feature type="domain" description="Alpha-L-rhamnosidase six-hairpin glycosidase" evidence="6">
    <location>
        <begin position="442"/>
        <end position="817"/>
    </location>
</feature>
<evidence type="ECO:0000256" key="1">
    <source>
        <dbReference type="ARBA" id="ARBA00001445"/>
    </source>
</evidence>
<gene>
    <name evidence="8" type="ORF">ERS852491_00979</name>
</gene>
<dbReference type="InterPro" id="IPR008928">
    <property type="entry name" value="6-hairpin_glycosidase_sf"/>
</dbReference>
<feature type="domain" description="Bacterial alpha-L-rhamnosidase N-terminal" evidence="5">
    <location>
        <begin position="160"/>
        <end position="326"/>
    </location>
</feature>
<dbReference type="GO" id="GO:0005975">
    <property type="term" value="P:carbohydrate metabolic process"/>
    <property type="evidence" value="ECO:0007669"/>
    <property type="project" value="InterPro"/>
</dbReference>
<dbReference type="Pfam" id="PF08531">
    <property type="entry name" value="Bac_rhamnosid_N"/>
    <property type="match status" value="1"/>
</dbReference>
<dbReference type="Gene3D" id="1.50.10.10">
    <property type="match status" value="1"/>
</dbReference>
<dbReference type="InterPro" id="IPR013737">
    <property type="entry name" value="Bac_rhamnosid_N"/>
</dbReference>
<accession>A0A174BD09</accession>
<dbReference type="Gene3D" id="2.60.40.10">
    <property type="entry name" value="Immunoglobulins"/>
    <property type="match status" value="1"/>
</dbReference>
<feature type="domain" description="Alpha-L-rhamnosidase C-terminal" evidence="7">
    <location>
        <begin position="819"/>
        <end position="893"/>
    </location>
</feature>
<dbReference type="SUPFAM" id="SSF48208">
    <property type="entry name" value="Six-hairpin glycosidases"/>
    <property type="match status" value="1"/>
</dbReference>
<evidence type="ECO:0000259" key="7">
    <source>
        <dbReference type="Pfam" id="PF17390"/>
    </source>
</evidence>
<dbReference type="EMBL" id="CYZU01000006">
    <property type="protein sequence ID" value="CUN98099.1"/>
    <property type="molecule type" value="Genomic_DNA"/>
</dbReference>
<dbReference type="InterPro" id="IPR012341">
    <property type="entry name" value="6hp_glycosidase-like_sf"/>
</dbReference>
<organism evidence="8 9">
    <name type="scientific">Faecalicatena contorta</name>
    <dbReference type="NCBI Taxonomy" id="39482"/>
    <lineage>
        <taxon>Bacteria</taxon>
        <taxon>Bacillati</taxon>
        <taxon>Bacillota</taxon>
        <taxon>Clostridia</taxon>
        <taxon>Lachnospirales</taxon>
        <taxon>Lachnospiraceae</taxon>
        <taxon>Faecalicatena</taxon>
    </lineage>
</organism>
<name>A0A174BD09_9FIRM</name>
<dbReference type="Pfam" id="PF17390">
    <property type="entry name" value="Bac_rhamnosid_C"/>
    <property type="match status" value="1"/>
</dbReference>
<evidence type="ECO:0000256" key="3">
    <source>
        <dbReference type="ARBA" id="ARBA00022801"/>
    </source>
</evidence>
<protein>
    <recommendedName>
        <fullName evidence="2">alpha-L-rhamnosidase</fullName>
        <ecNumber evidence="2">3.2.1.40</ecNumber>
    </recommendedName>
</protein>
<dbReference type="Pfam" id="PF25788">
    <property type="entry name" value="Ig_Rha78A_N"/>
    <property type="match status" value="1"/>
</dbReference>
<dbReference type="InterPro" id="IPR035396">
    <property type="entry name" value="Bac_rhamnosid6H"/>
</dbReference>
<evidence type="ECO:0000256" key="2">
    <source>
        <dbReference type="ARBA" id="ARBA00012652"/>
    </source>
</evidence>
<dbReference type="Gene3D" id="2.60.120.260">
    <property type="entry name" value="Galactose-binding domain-like"/>
    <property type="match status" value="2"/>
</dbReference>
<dbReference type="Pfam" id="PF05592">
    <property type="entry name" value="Bac_rhamnosid"/>
    <property type="match status" value="1"/>
</dbReference>
<dbReference type="PIRSF" id="PIRSF010631">
    <property type="entry name" value="A-rhamnsds"/>
    <property type="match status" value="1"/>
</dbReference>
<dbReference type="Gene3D" id="2.60.420.10">
    <property type="entry name" value="Maltose phosphorylase, domain 3"/>
    <property type="match status" value="1"/>
</dbReference>
<dbReference type="PANTHER" id="PTHR33307:SF6">
    <property type="entry name" value="ALPHA-RHAMNOSIDASE (EUROFUNG)-RELATED"/>
    <property type="match status" value="1"/>
</dbReference>
<comment type="catalytic activity">
    <reaction evidence="1">
        <text>Hydrolysis of terminal non-reducing alpha-L-rhamnose residues in alpha-L-rhamnosides.</text>
        <dbReference type="EC" id="3.2.1.40"/>
    </reaction>
</comment>
<dbReference type="RefSeq" id="WP_083487017.1">
    <property type="nucleotide sequence ID" value="NZ_CYZU01000006.1"/>
</dbReference>
<evidence type="ECO:0000259" key="5">
    <source>
        <dbReference type="Pfam" id="PF08531"/>
    </source>
</evidence>
<evidence type="ECO:0000313" key="8">
    <source>
        <dbReference type="EMBL" id="CUN98099.1"/>
    </source>
</evidence>
<evidence type="ECO:0000259" key="4">
    <source>
        <dbReference type="Pfam" id="PF05592"/>
    </source>
</evidence>
<proteinExistence type="predicted"/>
<evidence type="ECO:0000313" key="9">
    <source>
        <dbReference type="Proteomes" id="UP000095544"/>
    </source>
</evidence>
<dbReference type="Proteomes" id="UP000095544">
    <property type="component" value="Unassembled WGS sequence"/>
</dbReference>
<sequence>MKITEFRCEHRTHPMGIDTRRPEFSWIYESEVPDTRQVHYRLQVFDKGRKLWDTGALESGQSFGIKYAGRELESFTRYDIEACIWSNHGEAAEYSGWFETGLLYQKDWTAKWVVPEQVPAYREKPQESAEISYSSIPIDDIKMQPGQMIRMEFKVKPCLRSARIYATAHGIYRLELNGRRVGDMEYAPGNSSYDHCLEYQTYDITDGLKTGDNALGMTICPGWYCGKVGLTGDSCQYGTLLAGLFQIEVLYENGQRERFGSGETCCSEMGPVKYADLFVGECYDAREERKNFSLPGYWSRELRPVQTADYGYENLCAQTGEPVRVCETLSPARIYQSPRGETILDTGQVLCGRVKMKVRGKRGTKVVLEHTETVDQHGNFVRNIIGEFVLQTDTYILHGEGPEIFEPSFTYHGFRYVRISGYPGEPKPEDFEIQVIYTDMEMTGGFCCSDERLNQLQHNILWSQKSNMVSVPTDCPQREKAGFTGDAQIFIPTACRNMDVLEFFMRWLKLMREEQLEDGQIPIIVPYLPAYHPNSTTPYQTHTSAGWGDAAVIVPWRLYQAYGQKSILEENYAMMEKWIEYIRYTAEHEHPESTDGTGGNIKREEWEKYLWNTNFHFGDWLTPSVSIDQQTGDVDMLRSAYRTMDIVPTCFYAYSTELMAQIAQVLGKYDDVQYYKQLNENVRNAFIRAFTDGKGMIKTKLQGIYVLALQFHLIPEEYRKHTSAMLVRLIEENDGRLDTGFLSIPFLLDVLVEEGYTKTAFDILFQDECPSWLYEVKMGATTVWEMWQAVKPDGEVTCASYNHYAFGCAGDWMYREIGGIHAACEGYREIVVKPLIDPRITYAWSRHRSPYGNIEVYWEVKNGQIYMEAEIPCGTAAKIYIPRRNGTYKEKQAKSGHYIFQEPFV</sequence>
<dbReference type="AlphaFoldDB" id="A0A174BD09"/>
<dbReference type="STRING" id="39482.ERS852491_00979"/>
<reference evidence="8 9" key="1">
    <citation type="submission" date="2015-09" db="EMBL/GenBank/DDBJ databases">
        <authorList>
            <consortium name="Pathogen Informatics"/>
        </authorList>
    </citation>
    <scope>NUCLEOTIDE SEQUENCE [LARGE SCALE GENOMIC DNA]</scope>
    <source>
        <strain evidence="8 9">2789STDY5834876</strain>
    </source>
</reference>
<feature type="domain" description="Alpha-L-rhamnosidase concanavalin-like" evidence="4">
    <location>
        <begin position="337"/>
        <end position="437"/>
    </location>
</feature>
<dbReference type="GO" id="GO:0030596">
    <property type="term" value="F:alpha-L-rhamnosidase activity"/>
    <property type="evidence" value="ECO:0007669"/>
    <property type="project" value="UniProtKB-EC"/>
</dbReference>
<dbReference type="Pfam" id="PF17389">
    <property type="entry name" value="Bac_rhamnosid6H"/>
    <property type="match status" value="1"/>
</dbReference>
<dbReference type="PANTHER" id="PTHR33307">
    <property type="entry name" value="ALPHA-RHAMNOSIDASE (EUROFUNG)"/>
    <property type="match status" value="1"/>
</dbReference>
<keyword evidence="3" id="KW-0378">Hydrolase</keyword>
<dbReference type="InterPro" id="IPR016007">
    <property type="entry name" value="Alpha_rhamnosid"/>
</dbReference>
<dbReference type="InterPro" id="IPR008902">
    <property type="entry name" value="Rhamnosid_concanavalin"/>
</dbReference>
<dbReference type="InterPro" id="IPR035398">
    <property type="entry name" value="Bac_rhamnosid_C"/>
</dbReference>
<evidence type="ECO:0000259" key="6">
    <source>
        <dbReference type="Pfam" id="PF17389"/>
    </source>
</evidence>
<dbReference type="EC" id="3.2.1.40" evidence="2"/>
<dbReference type="OrthoDB" id="9761045at2"/>
<dbReference type="InterPro" id="IPR013783">
    <property type="entry name" value="Ig-like_fold"/>
</dbReference>